<dbReference type="Pfam" id="PF13947">
    <property type="entry name" value="GUB_WAK_bind"/>
    <property type="match status" value="1"/>
</dbReference>
<dbReference type="PANTHER" id="PTHR33138:SF72">
    <property type="entry name" value="WALL-ASSOCIATED RECEPTOR KINASE CARBOXY-TERMINAL PROTEIN"/>
    <property type="match status" value="1"/>
</dbReference>
<dbReference type="GO" id="GO:0016020">
    <property type="term" value="C:membrane"/>
    <property type="evidence" value="ECO:0007669"/>
    <property type="project" value="UniProtKB-SubCell"/>
</dbReference>
<dbReference type="GO" id="GO:0030247">
    <property type="term" value="F:polysaccharide binding"/>
    <property type="evidence" value="ECO:0007669"/>
    <property type="project" value="InterPro"/>
</dbReference>
<dbReference type="PANTHER" id="PTHR33138">
    <property type="entry name" value="OS01G0690200 PROTEIN"/>
    <property type="match status" value="1"/>
</dbReference>
<accession>A0A392RKK0</accession>
<comment type="caution">
    <text evidence="4">The sequence shown here is derived from an EMBL/GenBank/DDBJ whole genome shotgun (WGS) entry which is preliminary data.</text>
</comment>
<reference evidence="4 5" key="1">
    <citation type="journal article" date="2018" name="Front. Plant Sci.">
        <title>Red Clover (Trifolium pratense) and Zigzag Clover (T. medium) - A Picture of Genomic Similarities and Differences.</title>
        <authorList>
            <person name="Dluhosova J."/>
            <person name="Istvanek J."/>
            <person name="Nedelnik J."/>
            <person name="Repkova J."/>
        </authorList>
    </citation>
    <scope>NUCLEOTIDE SEQUENCE [LARGE SCALE GENOMIC DNA]</scope>
    <source>
        <strain evidence="5">cv. 10/8</strain>
        <tissue evidence="4">Leaf</tissue>
    </source>
</reference>
<keyword evidence="4" id="KW-0808">Transferase</keyword>
<dbReference type="InterPro" id="IPR025287">
    <property type="entry name" value="WAK_GUB"/>
</dbReference>
<feature type="domain" description="Wall-associated receptor kinase galacturonan-binding" evidence="3">
    <location>
        <begin position="1"/>
        <end position="54"/>
    </location>
</feature>
<keyword evidence="4" id="KW-0418">Kinase</keyword>
<feature type="non-terminal residue" evidence="4">
    <location>
        <position position="100"/>
    </location>
</feature>
<evidence type="ECO:0000259" key="3">
    <source>
        <dbReference type="Pfam" id="PF13947"/>
    </source>
</evidence>
<name>A0A392RKK0_9FABA</name>
<evidence type="ECO:0000313" key="5">
    <source>
        <dbReference type="Proteomes" id="UP000265520"/>
    </source>
</evidence>
<protein>
    <submittedName>
        <fullName evidence="4">Ser/thr protein kinase</fullName>
    </submittedName>
</protein>
<evidence type="ECO:0000256" key="2">
    <source>
        <dbReference type="ARBA" id="ARBA00022729"/>
    </source>
</evidence>
<keyword evidence="2" id="KW-0732">Signal</keyword>
<dbReference type="Proteomes" id="UP000265520">
    <property type="component" value="Unassembled WGS sequence"/>
</dbReference>
<sequence>YPFWGKNRETYCGGSADSNTELTCEGSVPKITIKSVKYHILDWVNTTQTLTVARDDYWDNVCGANDNHKSSTFDTTLFQRDADSSANLTLLYNCDTNQPS</sequence>
<dbReference type="GO" id="GO:0016301">
    <property type="term" value="F:kinase activity"/>
    <property type="evidence" value="ECO:0007669"/>
    <property type="project" value="UniProtKB-KW"/>
</dbReference>
<dbReference type="EMBL" id="LXQA010237460">
    <property type="protein sequence ID" value="MCI36799.1"/>
    <property type="molecule type" value="Genomic_DNA"/>
</dbReference>
<dbReference type="AlphaFoldDB" id="A0A392RKK0"/>
<organism evidence="4 5">
    <name type="scientific">Trifolium medium</name>
    <dbReference type="NCBI Taxonomy" id="97028"/>
    <lineage>
        <taxon>Eukaryota</taxon>
        <taxon>Viridiplantae</taxon>
        <taxon>Streptophyta</taxon>
        <taxon>Embryophyta</taxon>
        <taxon>Tracheophyta</taxon>
        <taxon>Spermatophyta</taxon>
        <taxon>Magnoliopsida</taxon>
        <taxon>eudicotyledons</taxon>
        <taxon>Gunneridae</taxon>
        <taxon>Pentapetalae</taxon>
        <taxon>rosids</taxon>
        <taxon>fabids</taxon>
        <taxon>Fabales</taxon>
        <taxon>Fabaceae</taxon>
        <taxon>Papilionoideae</taxon>
        <taxon>50 kb inversion clade</taxon>
        <taxon>NPAAA clade</taxon>
        <taxon>Hologalegina</taxon>
        <taxon>IRL clade</taxon>
        <taxon>Trifolieae</taxon>
        <taxon>Trifolium</taxon>
    </lineage>
</organism>
<keyword evidence="5" id="KW-1185">Reference proteome</keyword>
<comment type="subcellular location">
    <subcellularLocation>
        <location evidence="1">Membrane</location>
        <topology evidence="1">Single-pass membrane protein</topology>
    </subcellularLocation>
</comment>
<proteinExistence type="predicted"/>
<evidence type="ECO:0000313" key="4">
    <source>
        <dbReference type="EMBL" id="MCI36799.1"/>
    </source>
</evidence>
<evidence type="ECO:0000256" key="1">
    <source>
        <dbReference type="ARBA" id="ARBA00004167"/>
    </source>
</evidence>
<feature type="non-terminal residue" evidence="4">
    <location>
        <position position="1"/>
    </location>
</feature>